<name>A0A561PR70_9BACT</name>
<dbReference type="Proteomes" id="UP000320811">
    <property type="component" value="Unassembled WGS sequence"/>
</dbReference>
<keyword evidence="2 4" id="KW-0808">Transferase</keyword>
<evidence type="ECO:0000313" key="4">
    <source>
        <dbReference type="EMBL" id="TWF40612.1"/>
    </source>
</evidence>
<protein>
    <submittedName>
        <fullName evidence="4">Methyltransferase family protein</fullName>
    </submittedName>
</protein>
<dbReference type="OrthoDB" id="9789123at2"/>
<dbReference type="PANTHER" id="PTHR44942">
    <property type="entry name" value="METHYLTRANSF_11 DOMAIN-CONTAINING PROTEIN"/>
    <property type="match status" value="1"/>
</dbReference>
<evidence type="ECO:0000256" key="2">
    <source>
        <dbReference type="ARBA" id="ARBA00022679"/>
    </source>
</evidence>
<comment type="caution">
    <text evidence="4">The sequence shown here is derived from an EMBL/GenBank/DDBJ whole genome shotgun (WGS) entry which is preliminary data.</text>
</comment>
<feature type="domain" description="Methyltransferase" evidence="3">
    <location>
        <begin position="51"/>
        <end position="140"/>
    </location>
</feature>
<dbReference type="InterPro" id="IPR051052">
    <property type="entry name" value="Diverse_substrate_MTase"/>
</dbReference>
<dbReference type="RefSeq" id="WP_145670599.1">
    <property type="nucleotide sequence ID" value="NZ_VIWO01000004.1"/>
</dbReference>
<sequence length="212" mass="24065">MNSQDKILHCYNLVAEDYAVERWDELSKKHVDRLLLTEFASSNKDAGLCADFGCGPGQTTRFLYDNGLKNIVGIDLAPAMINVARRLSPQIEFQTGDLLQIAYPAGHLGSVLAFYAIVHFTLDQVRDCFAEINRVLKTGGNFLFSFHVGEEIVHFDKAHDKEIDVDLCFFQTADILKLLSETGFTMIDAIERYPNENMEYATRRGYIWAEKK</sequence>
<proteinExistence type="predicted"/>
<dbReference type="PANTHER" id="PTHR44942:SF4">
    <property type="entry name" value="METHYLTRANSFERASE TYPE 11 DOMAIN-CONTAINING PROTEIN"/>
    <property type="match status" value="1"/>
</dbReference>
<evidence type="ECO:0000259" key="3">
    <source>
        <dbReference type="Pfam" id="PF13649"/>
    </source>
</evidence>
<dbReference type="InterPro" id="IPR041698">
    <property type="entry name" value="Methyltransf_25"/>
</dbReference>
<organism evidence="4 5">
    <name type="scientific">Chitinophaga polysaccharea</name>
    <dbReference type="NCBI Taxonomy" id="1293035"/>
    <lineage>
        <taxon>Bacteria</taxon>
        <taxon>Pseudomonadati</taxon>
        <taxon>Bacteroidota</taxon>
        <taxon>Chitinophagia</taxon>
        <taxon>Chitinophagales</taxon>
        <taxon>Chitinophagaceae</taxon>
        <taxon>Chitinophaga</taxon>
    </lineage>
</organism>
<dbReference type="Pfam" id="PF13649">
    <property type="entry name" value="Methyltransf_25"/>
    <property type="match status" value="1"/>
</dbReference>
<dbReference type="CDD" id="cd02440">
    <property type="entry name" value="AdoMet_MTases"/>
    <property type="match status" value="1"/>
</dbReference>
<accession>A0A561PR70</accession>
<evidence type="ECO:0000256" key="1">
    <source>
        <dbReference type="ARBA" id="ARBA00022603"/>
    </source>
</evidence>
<keyword evidence="5" id="KW-1185">Reference proteome</keyword>
<gene>
    <name evidence="4" type="ORF">FHW36_104295</name>
</gene>
<dbReference type="SUPFAM" id="SSF53335">
    <property type="entry name" value="S-adenosyl-L-methionine-dependent methyltransferases"/>
    <property type="match status" value="1"/>
</dbReference>
<dbReference type="GO" id="GO:0008168">
    <property type="term" value="F:methyltransferase activity"/>
    <property type="evidence" value="ECO:0007669"/>
    <property type="project" value="UniProtKB-KW"/>
</dbReference>
<keyword evidence="1 4" id="KW-0489">Methyltransferase</keyword>
<dbReference type="GO" id="GO:0032259">
    <property type="term" value="P:methylation"/>
    <property type="evidence" value="ECO:0007669"/>
    <property type="project" value="UniProtKB-KW"/>
</dbReference>
<reference evidence="4 5" key="1">
    <citation type="submission" date="2019-06" db="EMBL/GenBank/DDBJ databases">
        <title>Sorghum-associated microbial communities from plants grown in Nebraska, USA.</title>
        <authorList>
            <person name="Schachtman D."/>
        </authorList>
    </citation>
    <scope>NUCLEOTIDE SEQUENCE [LARGE SCALE GENOMIC DNA]</scope>
    <source>
        <strain evidence="4 5">1209</strain>
    </source>
</reference>
<evidence type="ECO:0000313" key="5">
    <source>
        <dbReference type="Proteomes" id="UP000320811"/>
    </source>
</evidence>
<dbReference type="InterPro" id="IPR029063">
    <property type="entry name" value="SAM-dependent_MTases_sf"/>
</dbReference>
<dbReference type="AlphaFoldDB" id="A0A561PR70"/>
<dbReference type="Gene3D" id="3.40.50.150">
    <property type="entry name" value="Vaccinia Virus protein VP39"/>
    <property type="match status" value="1"/>
</dbReference>
<dbReference type="EMBL" id="VIWO01000004">
    <property type="protein sequence ID" value="TWF40612.1"/>
    <property type="molecule type" value="Genomic_DNA"/>
</dbReference>